<protein>
    <submittedName>
        <fullName evidence="1">Uncharacterized protein</fullName>
    </submittedName>
</protein>
<name>A0A1E8BMU0_BACMY</name>
<accession>A0A1E8BMU0</accession>
<sequence length="91" mass="10659">MNKKRQLLQQVKVVIHKLEKDYVKDINSGILQLIYKRYKKALEILENNEDIKGITIVGGVRAYMDSHNDYPHTLLEELHKAETIAKELTNR</sequence>
<organism evidence="1 2">
    <name type="scientific">Bacillus mycoides</name>
    <dbReference type="NCBI Taxonomy" id="1405"/>
    <lineage>
        <taxon>Bacteria</taxon>
        <taxon>Bacillati</taxon>
        <taxon>Bacillota</taxon>
        <taxon>Bacilli</taxon>
        <taxon>Bacillales</taxon>
        <taxon>Bacillaceae</taxon>
        <taxon>Bacillus</taxon>
        <taxon>Bacillus cereus group</taxon>
    </lineage>
</organism>
<dbReference type="PATRIC" id="fig|86662.23.peg.3379"/>
<dbReference type="RefSeq" id="WP_070128771.1">
    <property type="nucleotide sequence ID" value="NZ_LXLM01000041.1"/>
</dbReference>
<evidence type="ECO:0000313" key="2">
    <source>
        <dbReference type="Proteomes" id="UP000175835"/>
    </source>
</evidence>
<reference evidence="1 2" key="1">
    <citation type="submission" date="2016-05" db="EMBL/GenBank/DDBJ databases">
        <title>Bacillus thuringiensis and Bacillus weihenstephanensis as novel biocontrol agents of wilt causing Verticillium species.</title>
        <authorList>
            <person name="Hollensteiner J."/>
            <person name="Wemheuer F."/>
            <person name="Harting R."/>
            <person name="Kolarzyk A."/>
            <person name="Diaz-Valerio S."/>
            <person name="Poehlein A."/>
            <person name="Brzuszkiewicz E."/>
            <person name="Nesemann K."/>
            <person name="Braus-Stromeyer S."/>
            <person name="Braus G."/>
            <person name="Daniel R."/>
            <person name="Liesegang H."/>
        </authorList>
    </citation>
    <scope>NUCLEOTIDE SEQUENCE [LARGE SCALE GENOMIC DNA]</scope>
    <source>
        <strain evidence="1 2">GOE11</strain>
    </source>
</reference>
<dbReference type="Proteomes" id="UP000175835">
    <property type="component" value="Unassembled WGS sequence"/>
</dbReference>
<comment type="caution">
    <text evidence="1">The sequence shown here is derived from an EMBL/GenBank/DDBJ whole genome shotgun (WGS) entry which is preliminary data.</text>
</comment>
<dbReference type="AlphaFoldDB" id="A0A1E8BMU0"/>
<evidence type="ECO:0000313" key="1">
    <source>
        <dbReference type="EMBL" id="OFD92518.1"/>
    </source>
</evidence>
<gene>
    <name evidence="1" type="ORF">BWGOE11_32620</name>
</gene>
<proteinExistence type="predicted"/>
<dbReference type="EMBL" id="LXLX01000034">
    <property type="protein sequence ID" value="OFD92518.1"/>
    <property type="molecule type" value="Genomic_DNA"/>
</dbReference>